<dbReference type="AlphaFoldDB" id="A0AAV4CRZ5"/>
<comment type="caution">
    <text evidence="1">The sequence shown here is derived from an EMBL/GenBank/DDBJ whole genome shotgun (WGS) entry which is preliminary data.</text>
</comment>
<organism evidence="1 2">
    <name type="scientific">Plakobranchus ocellatus</name>
    <dbReference type="NCBI Taxonomy" id="259542"/>
    <lineage>
        <taxon>Eukaryota</taxon>
        <taxon>Metazoa</taxon>
        <taxon>Spiralia</taxon>
        <taxon>Lophotrochozoa</taxon>
        <taxon>Mollusca</taxon>
        <taxon>Gastropoda</taxon>
        <taxon>Heterobranchia</taxon>
        <taxon>Euthyneura</taxon>
        <taxon>Panpulmonata</taxon>
        <taxon>Sacoglossa</taxon>
        <taxon>Placobranchoidea</taxon>
        <taxon>Plakobranchidae</taxon>
        <taxon>Plakobranchus</taxon>
    </lineage>
</organism>
<accession>A0AAV4CRZ5</accession>
<evidence type="ECO:0000313" key="1">
    <source>
        <dbReference type="EMBL" id="GFO34626.1"/>
    </source>
</evidence>
<protein>
    <submittedName>
        <fullName evidence="1">Uncharacterized protein</fullName>
    </submittedName>
</protein>
<evidence type="ECO:0000313" key="2">
    <source>
        <dbReference type="Proteomes" id="UP000735302"/>
    </source>
</evidence>
<sequence length="87" mass="9650">MAPRVGTTVTRVVKIELRFASKFSSTACICVQPLIRAMDETTSSVHGLSLELVSQAQLIPLPQQILQTMWGVNNSDWKMQIPVLILL</sequence>
<name>A0AAV4CRZ5_9GAST</name>
<keyword evidence="2" id="KW-1185">Reference proteome</keyword>
<reference evidence="1 2" key="1">
    <citation type="journal article" date="2021" name="Elife">
        <title>Chloroplast acquisition without the gene transfer in kleptoplastic sea slugs, Plakobranchus ocellatus.</title>
        <authorList>
            <person name="Maeda T."/>
            <person name="Takahashi S."/>
            <person name="Yoshida T."/>
            <person name="Shimamura S."/>
            <person name="Takaki Y."/>
            <person name="Nagai Y."/>
            <person name="Toyoda A."/>
            <person name="Suzuki Y."/>
            <person name="Arimoto A."/>
            <person name="Ishii H."/>
            <person name="Satoh N."/>
            <person name="Nishiyama T."/>
            <person name="Hasebe M."/>
            <person name="Maruyama T."/>
            <person name="Minagawa J."/>
            <person name="Obokata J."/>
            <person name="Shigenobu S."/>
        </authorList>
    </citation>
    <scope>NUCLEOTIDE SEQUENCE [LARGE SCALE GENOMIC DNA]</scope>
</reference>
<gene>
    <name evidence="1" type="ORF">PoB_006113100</name>
</gene>
<dbReference type="Proteomes" id="UP000735302">
    <property type="component" value="Unassembled WGS sequence"/>
</dbReference>
<dbReference type="EMBL" id="BLXT01006926">
    <property type="protein sequence ID" value="GFO34626.1"/>
    <property type="molecule type" value="Genomic_DNA"/>
</dbReference>
<proteinExistence type="predicted"/>